<dbReference type="EMBL" id="CP016414">
    <property type="protein sequence ID" value="ANU35662.1"/>
    <property type="molecule type" value="Genomic_DNA"/>
</dbReference>
<dbReference type="Proteomes" id="UP000092528">
    <property type="component" value="Chromosome 1"/>
</dbReference>
<proteinExistence type="predicted"/>
<sequence>MTKQTRFSTHEHLSVVFEIYQLVPYHFKTTTKEIRSQLIEREIHRDIRTIQRNLNVLVELNLIEKDDRSKPYGYQNRLHHHAMPPSDALIFQLANDHLNHLTPASLLRALQNRFEDARRSLFSTASTSKERQWLRKISSQLPRQAREDNFQKINTALYHNHWLTLHLNNTTALHVMPLGLIHRHSTIKLVIGQYINEQLETQVIAIEHINNVNVSTFTFEYPSTFNVKAHQKHQLTTTIKEEIS</sequence>
<dbReference type="RefSeq" id="WP_065545113.1">
    <property type="nucleotide sequence ID" value="NZ_CP016414.1"/>
</dbReference>
<dbReference type="STRING" id="45658.VSVS12_02816"/>
<protein>
    <recommendedName>
        <fullName evidence="3">WYL domain-containing protein</fullName>
    </recommendedName>
</protein>
<reference evidence="1 2" key="1">
    <citation type="submission" date="2016-07" db="EMBL/GenBank/DDBJ databases">
        <title>Genome sequencing of Vibrio scophthalmi strain VS-05, an isolated from Paralichthys olivaceus.</title>
        <authorList>
            <person name="Han H.-J."/>
        </authorList>
    </citation>
    <scope>NUCLEOTIDE SEQUENCE [LARGE SCALE GENOMIC DNA]</scope>
    <source>
        <strain evidence="1 2">VS-05</strain>
    </source>
</reference>
<name>A0A1C7F6V3_9VIBR</name>
<evidence type="ECO:0000313" key="2">
    <source>
        <dbReference type="Proteomes" id="UP000092528"/>
    </source>
</evidence>
<keyword evidence="2" id="KW-1185">Reference proteome</keyword>
<accession>A0A1C7F6V3</accession>
<dbReference type="PATRIC" id="fig|45658.7.peg.495"/>
<organism evidence="1 2">
    <name type="scientific">Vibrio scophthalmi</name>
    <dbReference type="NCBI Taxonomy" id="45658"/>
    <lineage>
        <taxon>Bacteria</taxon>
        <taxon>Pseudomonadati</taxon>
        <taxon>Pseudomonadota</taxon>
        <taxon>Gammaproteobacteria</taxon>
        <taxon>Vibrionales</taxon>
        <taxon>Vibrionaceae</taxon>
        <taxon>Vibrio</taxon>
    </lineage>
</organism>
<evidence type="ECO:0000313" key="1">
    <source>
        <dbReference type="EMBL" id="ANU35662.1"/>
    </source>
</evidence>
<gene>
    <name evidence="1" type="ORF">VSVS05_00529</name>
</gene>
<evidence type="ECO:0008006" key="3">
    <source>
        <dbReference type="Google" id="ProtNLM"/>
    </source>
</evidence>
<dbReference type="AlphaFoldDB" id="A0A1C7F6V3"/>